<evidence type="ECO:0000256" key="2">
    <source>
        <dbReference type="ARBA" id="ARBA00022676"/>
    </source>
</evidence>
<keyword evidence="3 6" id="KW-0808">Transferase</keyword>
<dbReference type="Gene3D" id="3.40.50.2000">
    <property type="entry name" value="Glycogen Phosphorylase B"/>
    <property type="match status" value="2"/>
</dbReference>
<dbReference type="RefSeq" id="WP_379752262.1">
    <property type="nucleotide sequence ID" value="NZ_JBHSMR010000008.1"/>
</dbReference>
<dbReference type="InterPro" id="IPR028098">
    <property type="entry name" value="Glyco_trans_4-like_N"/>
</dbReference>
<dbReference type="EMBL" id="JBHSMR010000008">
    <property type="protein sequence ID" value="MFC5477625.1"/>
    <property type="molecule type" value="Genomic_DNA"/>
</dbReference>
<dbReference type="PANTHER" id="PTHR12526:SF640">
    <property type="entry name" value="COLANIC ACID BIOSYNTHESIS GLYCOSYLTRANSFERASE WCAL-RELATED"/>
    <property type="match status" value="1"/>
</dbReference>
<organism evidence="6 7">
    <name type="scientific">Massilia suwonensis</name>
    <dbReference type="NCBI Taxonomy" id="648895"/>
    <lineage>
        <taxon>Bacteria</taxon>
        <taxon>Pseudomonadati</taxon>
        <taxon>Pseudomonadota</taxon>
        <taxon>Betaproteobacteria</taxon>
        <taxon>Burkholderiales</taxon>
        <taxon>Oxalobacteraceae</taxon>
        <taxon>Telluria group</taxon>
        <taxon>Massilia</taxon>
    </lineage>
</organism>
<evidence type="ECO:0000313" key="6">
    <source>
        <dbReference type="EMBL" id="MFC5477625.1"/>
    </source>
</evidence>
<gene>
    <name evidence="6" type="ORF">ACFPQ5_05465</name>
</gene>
<evidence type="ECO:0000259" key="5">
    <source>
        <dbReference type="Pfam" id="PF13439"/>
    </source>
</evidence>
<comment type="similarity">
    <text evidence="1">Belongs to the glycosyltransferase group 1 family. Glycosyltransferase 4 subfamily.</text>
</comment>
<dbReference type="InterPro" id="IPR001296">
    <property type="entry name" value="Glyco_trans_1"/>
</dbReference>
<proteinExistence type="inferred from homology"/>
<dbReference type="PANTHER" id="PTHR12526">
    <property type="entry name" value="GLYCOSYLTRANSFERASE"/>
    <property type="match status" value="1"/>
</dbReference>
<dbReference type="Proteomes" id="UP001596101">
    <property type="component" value="Unassembled WGS sequence"/>
</dbReference>
<comment type="caution">
    <text evidence="6">The sequence shown here is derived from an EMBL/GenBank/DDBJ whole genome shotgun (WGS) entry which is preliminary data.</text>
</comment>
<evidence type="ECO:0000259" key="4">
    <source>
        <dbReference type="Pfam" id="PF00534"/>
    </source>
</evidence>
<dbReference type="GO" id="GO:0016757">
    <property type="term" value="F:glycosyltransferase activity"/>
    <property type="evidence" value="ECO:0007669"/>
    <property type="project" value="UniProtKB-KW"/>
</dbReference>
<name>A0ABW0MJ70_9BURK</name>
<feature type="domain" description="Glycosyltransferase subfamily 4-like N-terminal" evidence="5">
    <location>
        <begin position="20"/>
        <end position="195"/>
    </location>
</feature>
<accession>A0ABW0MJ70</accession>
<keyword evidence="2 6" id="KW-0328">Glycosyltransferase</keyword>
<dbReference type="EC" id="2.4.-.-" evidence="6"/>
<evidence type="ECO:0000256" key="3">
    <source>
        <dbReference type="ARBA" id="ARBA00022679"/>
    </source>
</evidence>
<evidence type="ECO:0000313" key="7">
    <source>
        <dbReference type="Proteomes" id="UP001596101"/>
    </source>
</evidence>
<dbReference type="SUPFAM" id="SSF53756">
    <property type="entry name" value="UDP-Glycosyltransferase/glycogen phosphorylase"/>
    <property type="match status" value="1"/>
</dbReference>
<sequence>MAPVKRPVVLFVLPWSLRAIGGVNQVVTHLAQQMRDAGAFEPMVLMADWDAPQPVFEEIHGLRTVRWQVRSHQGDMGIKAGLVYALWERRFRKQFTRFCQEHDVRAVNLHYPGSMAFTFERVLKTLPARVPLLLSFHGTDATNLADLSAAKKEAWRHLLARSDAVVACSQELGKRIERALAVPVRHQVIYNGVDTGKFSDGVAVPQTKQRILLHVGKFDRNKGQDVLIDAFSRIAPAHPDLLLHLVGGDGAQLASLRAQAAGLQLAERVRFFVDIPFTEIPAHFKAASVFAFPSRQEAFGLVLLEAGSCALPVVASRVGGIPELIQDGATGLLVEPDDAQALARALQTLLDDPALARGLGERLAARVAADFSWTSTRLRYEELIRDAGQAARAA</sequence>
<feature type="domain" description="Glycosyl transferase family 1" evidence="4">
    <location>
        <begin position="206"/>
        <end position="362"/>
    </location>
</feature>
<keyword evidence="7" id="KW-1185">Reference proteome</keyword>
<reference evidence="7" key="1">
    <citation type="journal article" date="2019" name="Int. J. Syst. Evol. Microbiol.">
        <title>The Global Catalogue of Microorganisms (GCM) 10K type strain sequencing project: providing services to taxonomists for standard genome sequencing and annotation.</title>
        <authorList>
            <consortium name="The Broad Institute Genomics Platform"/>
            <consortium name="The Broad Institute Genome Sequencing Center for Infectious Disease"/>
            <person name="Wu L."/>
            <person name="Ma J."/>
        </authorList>
    </citation>
    <scope>NUCLEOTIDE SEQUENCE [LARGE SCALE GENOMIC DNA]</scope>
    <source>
        <strain evidence="7">CCUG 43111</strain>
    </source>
</reference>
<protein>
    <submittedName>
        <fullName evidence="6">Glycosyltransferase family 4 protein</fullName>
        <ecNumber evidence="6">2.4.-.-</ecNumber>
    </submittedName>
</protein>
<evidence type="ECO:0000256" key="1">
    <source>
        <dbReference type="ARBA" id="ARBA00009481"/>
    </source>
</evidence>
<dbReference type="Pfam" id="PF00534">
    <property type="entry name" value="Glycos_transf_1"/>
    <property type="match status" value="1"/>
</dbReference>
<dbReference type="Pfam" id="PF13439">
    <property type="entry name" value="Glyco_transf_4"/>
    <property type="match status" value="1"/>
</dbReference>
<dbReference type="CDD" id="cd03801">
    <property type="entry name" value="GT4_PimA-like"/>
    <property type="match status" value="1"/>
</dbReference>